<feature type="region of interest" description="Disordered" evidence="3">
    <location>
        <begin position="544"/>
        <end position="563"/>
    </location>
</feature>
<comment type="caution">
    <text evidence="4">The sequence shown here is derived from an EMBL/GenBank/DDBJ whole genome shotgun (WGS) entry which is preliminary data.</text>
</comment>
<proteinExistence type="inferred from homology"/>
<dbReference type="PANTHER" id="PTHR31642">
    <property type="entry name" value="TRICHOTHECENE 3-O-ACETYLTRANSFERASE"/>
    <property type="match status" value="1"/>
</dbReference>
<evidence type="ECO:0000256" key="3">
    <source>
        <dbReference type="SAM" id="MobiDB-lite"/>
    </source>
</evidence>
<evidence type="ECO:0000313" key="4">
    <source>
        <dbReference type="EMBL" id="KAG2484277.1"/>
    </source>
</evidence>
<dbReference type="Gene3D" id="3.30.559.10">
    <property type="entry name" value="Chloramphenicol acetyltransferase-like domain"/>
    <property type="match status" value="2"/>
</dbReference>
<organism evidence="4 5">
    <name type="scientific">Edaphochlamys debaryana</name>
    <dbReference type="NCBI Taxonomy" id="47281"/>
    <lineage>
        <taxon>Eukaryota</taxon>
        <taxon>Viridiplantae</taxon>
        <taxon>Chlorophyta</taxon>
        <taxon>core chlorophytes</taxon>
        <taxon>Chlorophyceae</taxon>
        <taxon>CS clade</taxon>
        <taxon>Chlamydomonadales</taxon>
        <taxon>Chlamydomonadales incertae sedis</taxon>
        <taxon>Edaphochlamys</taxon>
    </lineage>
</organism>
<dbReference type="PANTHER" id="PTHR31642:SF310">
    <property type="entry name" value="FATTY ALCOHOL:CAFFEOYL-COA ACYLTRANSFERASE"/>
    <property type="match status" value="1"/>
</dbReference>
<evidence type="ECO:0000256" key="1">
    <source>
        <dbReference type="ARBA" id="ARBA00009861"/>
    </source>
</evidence>
<feature type="region of interest" description="Disordered" evidence="3">
    <location>
        <begin position="219"/>
        <end position="242"/>
    </location>
</feature>
<dbReference type="Proteomes" id="UP000612055">
    <property type="component" value="Unassembled WGS sequence"/>
</dbReference>
<keyword evidence="2" id="KW-0808">Transferase</keyword>
<dbReference type="InterPro" id="IPR050317">
    <property type="entry name" value="Plant_Fungal_Acyltransferase"/>
</dbReference>
<dbReference type="EMBL" id="JAEHOE010000153">
    <property type="protein sequence ID" value="KAG2484277.1"/>
    <property type="molecule type" value="Genomic_DNA"/>
</dbReference>
<name>A0A835XGN0_9CHLO</name>
<sequence length="595" mass="62022">MPTASKGPLPFAWRDVQLLASELVRPASNTNDAGAAGSTRGAAAQPQQQPRLLSCWDNAMAYAGQFGGGVVFGETLNTPRLKEALALALDTMPFFAGRLTFLQDGRLDLALNGAGARFVAASTATTLPELQEALRTRPYPRYPCGPGPWAPMWPPHDVAALVRDQWPMAAGYVLHLSGGGSALWVAANHVMADFESLQTLAAHWSAAYNHLCRLTANGQPSQSSTVKKAPGGGHGPAGTQAPRPVYEELVEPARRGPVPIGADALEGMAAGEEEQAAAAAAGTPVRRPEVAEAKWWSGLALGAYVWYHLFRRGGGVEVRSAAIPAARLAQLKAAATADLAAPAPGTAVRAGAAPRPAAAPAAAAAAASGSAAAGPAAGAAPVAWVSTNDALLGRLMQVLHSLPTRRGTPLAAFFAADMRRRLRPALPPALLGNVFYSARAEGLRPGEQGLGQVAASVRQALGHLEPQFRAALTRTAAALARVGPCRLVFAFCLERQAQENIFAPEGPLNTTRWDVDFRLWQFGPSPLLAFLPAANLAASVILMHPEPPPPEGSSERGKAGPAGGARAEDLVLHCCMHRVLWAELDETGKDLAAAL</sequence>
<keyword evidence="5" id="KW-1185">Reference proteome</keyword>
<dbReference type="GO" id="GO:0016747">
    <property type="term" value="F:acyltransferase activity, transferring groups other than amino-acyl groups"/>
    <property type="evidence" value="ECO:0007669"/>
    <property type="project" value="TreeGrafter"/>
</dbReference>
<dbReference type="InterPro" id="IPR023213">
    <property type="entry name" value="CAT-like_dom_sf"/>
</dbReference>
<dbReference type="AlphaFoldDB" id="A0A835XGN0"/>
<comment type="similarity">
    <text evidence="1">Belongs to the plant acyltransferase family.</text>
</comment>
<evidence type="ECO:0000256" key="2">
    <source>
        <dbReference type="ARBA" id="ARBA00022679"/>
    </source>
</evidence>
<reference evidence="4" key="1">
    <citation type="journal article" date="2020" name="bioRxiv">
        <title>Comparative genomics of Chlamydomonas.</title>
        <authorList>
            <person name="Craig R.J."/>
            <person name="Hasan A.R."/>
            <person name="Ness R.W."/>
            <person name="Keightley P.D."/>
        </authorList>
    </citation>
    <scope>NUCLEOTIDE SEQUENCE</scope>
    <source>
        <strain evidence="4">CCAP 11/70</strain>
    </source>
</reference>
<dbReference type="OrthoDB" id="545084at2759"/>
<protein>
    <submittedName>
        <fullName evidence="4">Uncharacterized protein</fullName>
    </submittedName>
</protein>
<dbReference type="Pfam" id="PF02458">
    <property type="entry name" value="Transferase"/>
    <property type="match status" value="1"/>
</dbReference>
<gene>
    <name evidence="4" type="ORF">HYH03_016921</name>
</gene>
<evidence type="ECO:0000313" key="5">
    <source>
        <dbReference type="Proteomes" id="UP000612055"/>
    </source>
</evidence>
<accession>A0A835XGN0</accession>